<keyword evidence="1" id="KW-0472">Membrane</keyword>
<keyword evidence="1" id="KW-0812">Transmembrane</keyword>
<gene>
    <name evidence="3" type="primary">LOC105058093</name>
</gene>
<sequence length="247" mass="27962">MQIQQIQNHLNGRQWFQGSIRNVILEIKRIRHRSSTWMQESKKGEKVKEVIVDCKSDALQHANPRGGGEALPNGAMDEGSGVKGSGVVLDLHAMHNIGTEWKIERMAAMRRLLSLSLVAMASSPFLAAKSLFHSLKRFFKKPWEITGPCSDPEYRSALPSALEYRRFCPATPPAQPSIPTADPAHVFHIQYYSRDPRRNRPQPRRTVLRKPDVEKMMAEKTFGPADFPRVYLTDRVVEDDNARGGGY</sequence>
<organism evidence="2 3">
    <name type="scientific">Elaeis guineensis var. tenera</name>
    <name type="common">Oil palm</name>
    <dbReference type="NCBI Taxonomy" id="51953"/>
    <lineage>
        <taxon>Eukaryota</taxon>
        <taxon>Viridiplantae</taxon>
        <taxon>Streptophyta</taxon>
        <taxon>Embryophyta</taxon>
        <taxon>Tracheophyta</taxon>
        <taxon>Spermatophyta</taxon>
        <taxon>Magnoliopsida</taxon>
        <taxon>Liliopsida</taxon>
        <taxon>Arecaceae</taxon>
        <taxon>Arecoideae</taxon>
        <taxon>Cocoseae</taxon>
        <taxon>Elaeidinae</taxon>
        <taxon>Elaeis</taxon>
    </lineage>
</organism>
<accession>A0A6I9S933</accession>
<keyword evidence="2" id="KW-1185">Reference proteome</keyword>
<keyword evidence="1" id="KW-1133">Transmembrane helix</keyword>
<evidence type="ECO:0000313" key="2">
    <source>
        <dbReference type="Proteomes" id="UP000504607"/>
    </source>
</evidence>
<dbReference type="RefSeq" id="XP_010939188.2">
    <property type="nucleotide sequence ID" value="XM_010940886.2"/>
</dbReference>
<dbReference type="AlphaFoldDB" id="A0A6I9S933"/>
<dbReference type="KEGG" id="egu:105058093"/>
<dbReference type="InParanoid" id="A0A6I9S933"/>
<proteinExistence type="predicted"/>
<dbReference type="PANTHER" id="PTHR36391">
    <property type="entry name" value="FURRY"/>
    <property type="match status" value="1"/>
</dbReference>
<name>A0A6I9S933_ELAGV</name>
<dbReference type="OrthoDB" id="1904516at2759"/>
<evidence type="ECO:0000256" key="1">
    <source>
        <dbReference type="SAM" id="Phobius"/>
    </source>
</evidence>
<dbReference type="FunCoup" id="A0A6I9S933">
    <property type="interactions" value="2530"/>
</dbReference>
<dbReference type="PANTHER" id="PTHR36391:SF1">
    <property type="entry name" value="FURRY"/>
    <property type="match status" value="1"/>
</dbReference>
<evidence type="ECO:0000313" key="3">
    <source>
        <dbReference type="RefSeq" id="XP_010939188.2"/>
    </source>
</evidence>
<dbReference type="Proteomes" id="UP000504607">
    <property type="component" value="Chromosome 15"/>
</dbReference>
<protein>
    <submittedName>
        <fullName evidence="3">Uncharacterized protein LOC105058093</fullName>
    </submittedName>
</protein>
<feature type="transmembrane region" description="Helical" evidence="1">
    <location>
        <begin position="112"/>
        <end position="132"/>
    </location>
</feature>
<reference evidence="3" key="1">
    <citation type="submission" date="2025-08" db="UniProtKB">
        <authorList>
            <consortium name="RefSeq"/>
        </authorList>
    </citation>
    <scope>IDENTIFICATION</scope>
</reference>